<feature type="domain" description="3'-5' exonuclease" evidence="11">
    <location>
        <begin position="20"/>
        <end position="195"/>
    </location>
</feature>
<feature type="compositionally biased region" description="Pro residues" evidence="10">
    <location>
        <begin position="231"/>
        <end position="242"/>
    </location>
</feature>
<dbReference type="Proteomes" id="UP001221142">
    <property type="component" value="Unassembled WGS sequence"/>
</dbReference>
<keyword evidence="3" id="KW-0479">Metal-binding</keyword>
<reference evidence="12" key="1">
    <citation type="submission" date="2023-03" db="EMBL/GenBank/DDBJ databases">
        <title>Massive genome expansion in bonnet fungi (Mycena s.s.) driven by repeated elements and novel gene families across ecological guilds.</title>
        <authorList>
            <consortium name="Lawrence Berkeley National Laboratory"/>
            <person name="Harder C.B."/>
            <person name="Miyauchi S."/>
            <person name="Viragh M."/>
            <person name="Kuo A."/>
            <person name="Thoen E."/>
            <person name="Andreopoulos B."/>
            <person name="Lu D."/>
            <person name="Skrede I."/>
            <person name="Drula E."/>
            <person name="Henrissat B."/>
            <person name="Morin E."/>
            <person name="Kohler A."/>
            <person name="Barry K."/>
            <person name="LaButti K."/>
            <person name="Morin E."/>
            <person name="Salamov A."/>
            <person name="Lipzen A."/>
            <person name="Mereny Z."/>
            <person name="Hegedus B."/>
            <person name="Baldrian P."/>
            <person name="Stursova M."/>
            <person name="Weitz H."/>
            <person name="Taylor A."/>
            <person name="Grigoriev I.V."/>
            <person name="Nagy L.G."/>
            <person name="Martin F."/>
            <person name="Kauserud H."/>
        </authorList>
    </citation>
    <scope>NUCLEOTIDE SEQUENCE</scope>
    <source>
        <strain evidence="12">9284</strain>
    </source>
</reference>
<proteinExistence type="predicted"/>
<keyword evidence="5" id="KW-0269">Exonuclease</keyword>
<evidence type="ECO:0000256" key="5">
    <source>
        <dbReference type="ARBA" id="ARBA00022839"/>
    </source>
</evidence>
<feature type="compositionally biased region" description="Low complexity" evidence="10">
    <location>
        <begin position="243"/>
        <end position="258"/>
    </location>
</feature>
<evidence type="ECO:0000256" key="6">
    <source>
        <dbReference type="ARBA" id="ARBA00022842"/>
    </source>
</evidence>
<keyword evidence="6" id="KW-0460">Magnesium</keyword>
<dbReference type="Gene3D" id="3.30.420.10">
    <property type="entry name" value="Ribonuclease H-like superfamily/Ribonuclease H"/>
    <property type="match status" value="1"/>
</dbReference>
<accession>A0AAD7FPE1</accession>
<keyword evidence="4" id="KW-0378">Hydrolase</keyword>
<evidence type="ECO:0000313" key="13">
    <source>
        <dbReference type="Proteomes" id="UP001221142"/>
    </source>
</evidence>
<dbReference type="CDD" id="cd06141">
    <property type="entry name" value="WRN_exo"/>
    <property type="match status" value="1"/>
</dbReference>
<evidence type="ECO:0000256" key="1">
    <source>
        <dbReference type="ARBA" id="ARBA00004123"/>
    </source>
</evidence>
<keyword evidence="2" id="KW-0540">Nuclease</keyword>
<evidence type="ECO:0000256" key="4">
    <source>
        <dbReference type="ARBA" id="ARBA00022801"/>
    </source>
</evidence>
<evidence type="ECO:0000256" key="8">
    <source>
        <dbReference type="ARBA" id="ARBA00040531"/>
    </source>
</evidence>
<dbReference type="EMBL" id="JARKIF010000009">
    <property type="protein sequence ID" value="KAJ7630612.1"/>
    <property type="molecule type" value="Genomic_DNA"/>
</dbReference>
<dbReference type="SMART" id="SM00474">
    <property type="entry name" value="35EXOc"/>
    <property type="match status" value="1"/>
</dbReference>
<dbReference type="GO" id="GO:0046872">
    <property type="term" value="F:metal ion binding"/>
    <property type="evidence" value="ECO:0007669"/>
    <property type="project" value="UniProtKB-KW"/>
</dbReference>
<evidence type="ECO:0000259" key="11">
    <source>
        <dbReference type="SMART" id="SM00474"/>
    </source>
</evidence>
<dbReference type="PANTHER" id="PTHR13620:SF109">
    <property type="entry name" value="3'-5' EXONUCLEASE"/>
    <property type="match status" value="1"/>
</dbReference>
<dbReference type="InterPro" id="IPR002562">
    <property type="entry name" value="3'-5'_exonuclease_dom"/>
</dbReference>
<comment type="subcellular location">
    <subcellularLocation>
        <location evidence="1">Nucleus</location>
    </subcellularLocation>
</comment>
<dbReference type="Pfam" id="PF01612">
    <property type="entry name" value="DNA_pol_A_exo1"/>
    <property type="match status" value="1"/>
</dbReference>
<dbReference type="GO" id="GO:0008408">
    <property type="term" value="F:3'-5' exonuclease activity"/>
    <property type="evidence" value="ECO:0007669"/>
    <property type="project" value="InterPro"/>
</dbReference>
<dbReference type="GO" id="GO:0005634">
    <property type="term" value="C:nucleus"/>
    <property type="evidence" value="ECO:0007669"/>
    <property type="project" value="UniProtKB-SubCell"/>
</dbReference>
<feature type="compositionally biased region" description="Basic residues" evidence="10">
    <location>
        <begin position="284"/>
        <end position="295"/>
    </location>
</feature>
<dbReference type="InterPro" id="IPR036397">
    <property type="entry name" value="RNaseH_sf"/>
</dbReference>
<organism evidence="12 13">
    <name type="scientific">Roridomyces roridus</name>
    <dbReference type="NCBI Taxonomy" id="1738132"/>
    <lineage>
        <taxon>Eukaryota</taxon>
        <taxon>Fungi</taxon>
        <taxon>Dikarya</taxon>
        <taxon>Basidiomycota</taxon>
        <taxon>Agaricomycotina</taxon>
        <taxon>Agaricomycetes</taxon>
        <taxon>Agaricomycetidae</taxon>
        <taxon>Agaricales</taxon>
        <taxon>Marasmiineae</taxon>
        <taxon>Mycenaceae</taxon>
        <taxon>Roridomyces</taxon>
    </lineage>
</organism>
<feature type="region of interest" description="Disordered" evidence="10">
    <location>
        <begin position="226"/>
        <end position="301"/>
    </location>
</feature>
<dbReference type="GO" id="GO:0003676">
    <property type="term" value="F:nucleic acid binding"/>
    <property type="evidence" value="ECO:0007669"/>
    <property type="project" value="InterPro"/>
</dbReference>
<protein>
    <recommendedName>
        <fullName evidence="8">3'-5' exonuclease</fullName>
    </recommendedName>
    <alternativeName>
        <fullName evidence="9">Werner Syndrome-like exonuclease</fullName>
    </alternativeName>
</protein>
<keyword evidence="7" id="KW-0539">Nucleus</keyword>
<evidence type="ECO:0000256" key="10">
    <source>
        <dbReference type="SAM" id="MobiDB-lite"/>
    </source>
</evidence>
<dbReference type="SUPFAM" id="SSF53098">
    <property type="entry name" value="Ribonuclease H-like"/>
    <property type="match status" value="1"/>
</dbReference>
<evidence type="ECO:0000256" key="7">
    <source>
        <dbReference type="ARBA" id="ARBA00023242"/>
    </source>
</evidence>
<evidence type="ECO:0000313" key="12">
    <source>
        <dbReference type="EMBL" id="KAJ7630612.1"/>
    </source>
</evidence>
<evidence type="ECO:0000256" key="9">
    <source>
        <dbReference type="ARBA" id="ARBA00042761"/>
    </source>
</evidence>
<gene>
    <name evidence="12" type="ORF">FB45DRAFT_1027814</name>
</gene>
<comment type="caution">
    <text evidence="12">The sequence shown here is derived from an EMBL/GenBank/DDBJ whole genome shotgun (WGS) entry which is preliminary data.</text>
</comment>
<dbReference type="InterPro" id="IPR012337">
    <property type="entry name" value="RNaseH-like_sf"/>
</dbReference>
<evidence type="ECO:0000256" key="2">
    <source>
        <dbReference type="ARBA" id="ARBA00022722"/>
    </source>
</evidence>
<dbReference type="AlphaFoldDB" id="A0AAD7FPE1"/>
<evidence type="ECO:0000256" key="3">
    <source>
        <dbReference type="ARBA" id="ARBA00022723"/>
    </source>
</evidence>
<dbReference type="PANTHER" id="PTHR13620">
    <property type="entry name" value="3-5 EXONUCLEASE"/>
    <property type="match status" value="1"/>
</dbReference>
<dbReference type="GO" id="GO:0006139">
    <property type="term" value="P:nucleobase-containing compound metabolic process"/>
    <property type="evidence" value="ECO:0007669"/>
    <property type="project" value="InterPro"/>
</dbReference>
<sequence>MQTPTTRYSWRDYGVRQSLYIDDADLADQHLANFSGPVGLDIEWKPNFRKGELENPVALLQLANAGTILLLHICHMSRFPRNLRIFLEDSSIAKAGVGIQGDAQKLYKDCSISLRNCIDLSLLARSVDNAQWKGKYKDPLGLARLIGHYENKLLPKGKITRSNWEQRLDLAQKEYASNDALAGYTLYIRLTQMLNTLPKAPSTRCYTFDYVRGRLCEPSGMSWAPFNPDYDPGPPPPPPPPKATATTSETSSAETPGSKTPRKRPLVSDSAAVGQPRSNSVRDKPKRPKRHHPRKNNNTTA</sequence>
<dbReference type="InterPro" id="IPR051132">
    <property type="entry name" value="3-5_Exonuclease_domain"/>
</dbReference>
<keyword evidence="13" id="KW-1185">Reference proteome</keyword>
<name>A0AAD7FPE1_9AGAR</name>